<sequence>MSTETVSAFDLPEITNEYLAKVQERADKATDGFWGTYRDLNGTYYVESQPRTVIGEGQFTNGYVAELTENKDLDTGNAYNNASFMAYARTDVPALLKGLREARKNLTDTELARDFYHRSSTHLAGKRDLAEEVLAQWESGCLEPAKALWMIRAALAVGDVKTIQELGSETSEDPRLERTCSAALMPLDSRPVEPCVIQGKHGVHETETGRKWTDADASLEGIA</sequence>
<protein>
    <submittedName>
        <fullName evidence="1">Uncharacterized protein</fullName>
    </submittedName>
</protein>
<proteinExistence type="predicted"/>
<accession>A0ABP6NNF8</accession>
<organism evidence="1 2">
    <name type="scientific">Streptomyces rectiviolaceus</name>
    <dbReference type="NCBI Taxonomy" id="332591"/>
    <lineage>
        <taxon>Bacteria</taxon>
        <taxon>Bacillati</taxon>
        <taxon>Actinomycetota</taxon>
        <taxon>Actinomycetes</taxon>
        <taxon>Kitasatosporales</taxon>
        <taxon>Streptomycetaceae</taxon>
        <taxon>Streptomyces</taxon>
    </lineage>
</organism>
<evidence type="ECO:0000313" key="2">
    <source>
        <dbReference type="Proteomes" id="UP001501637"/>
    </source>
</evidence>
<gene>
    <name evidence="1" type="ORF">GCM10010449_84200</name>
</gene>
<dbReference type="RefSeq" id="WP_344530912.1">
    <property type="nucleotide sequence ID" value="NZ_BAAAUG010000244.1"/>
</dbReference>
<comment type="caution">
    <text evidence="1">The sequence shown here is derived from an EMBL/GenBank/DDBJ whole genome shotgun (WGS) entry which is preliminary data.</text>
</comment>
<keyword evidence="2" id="KW-1185">Reference proteome</keyword>
<name>A0ABP6NNF8_9ACTN</name>
<evidence type="ECO:0000313" key="1">
    <source>
        <dbReference type="EMBL" id="GAA3153684.1"/>
    </source>
</evidence>
<dbReference type="EMBL" id="BAAAUG010000244">
    <property type="protein sequence ID" value="GAA3153684.1"/>
    <property type="molecule type" value="Genomic_DNA"/>
</dbReference>
<reference evidence="2" key="1">
    <citation type="journal article" date="2019" name="Int. J. Syst. Evol. Microbiol.">
        <title>The Global Catalogue of Microorganisms (GCM) 10K type strain sequencing project: providing services to taxonomists for standard genome sequencing and annotation.</title>
        <authorList>
            <consortium name="The Broad Institute Genomics Platform"/>
            <consortium name="The Broad Institute Genome Sequencing Center for Infectious Disease"/>
            <person name="Wu L."/>
            <person name="Ma J."/>
        </authorList>
    </citation>
    <scope>NUCLEOTIDE SEQUENCE [LARGE SCALE GENOMIC DNA]</scope>
    <source>
        <strain evidence="2">JCM 9092</strain>
    </source>
</reference>
<dbReference type="Proteomes" id="UP001501637">
    <property type="component" value="Unassembled WGS sequence"/>
</dbReference>